<feature type="active site" description="Proton donor" evidence="5">
    <location>
        <position position="88"/>
    </location>
</feature>
<dbReference type="PANTHER" id="PTHR34354">
    <property type="entry name" value="NADPH-DEPENDENT 7-CYANO-7-DEAZAGUANINE REDUCTASE"/>
    <property type="match status" value="1"/>
</dbReference>
<dbReference type="OrthoDB" id="9795077at2"/>
<dbReference type="EMBL" id="FRAU01000007">
    <property type="protein sequence ID" value="SHK85666.1"/>
    <property type="molecule type" value="Genomic_DNA"/>
</dbReference>
<evidence type="ECO:0000256" key="4">
    <source>
        <dbReference type="ARBA" id="ARBA00023002"/>
    </source>
</evidence>
<feature type="binding site" evidence="5">
    <location>
        <begin position="103"/>
        <end position="105"/>
    </location>
    <ligand>
        <name>substrate</name>
    </ligand>
</feature>
<comment type="similarity">
    <text evidence="5">Belongs to the GTP cyclohydrolase I family. QueF type 1 subfamily.</text>
</comment>
<name>A0A1M6VWK4_9BACT</name>
<reference evidence="7" key="1">
    <citation type="submission" date="2016-11" db="EMBL/GenBank/DDBJ databases">
        <authorList>
            <person name="Varghese N."/>
            <person name="Submissions S."/>
        </authorList>
    </citation>
    <scope>NUCLEOTIDE SEQUENCE [LARGE SCALE GENOMIC DNA]</scope>
    <source>
        <strain evidence="7">DSM 22212</strain>
    </source>
</reference>
<evidence type="ECO:0000256" key="3">
    <source>
        <dbReference type="ARBA" id="ARBA00022857"/>
    </source>
</evidence>
<dbReference type="InterPro" id="IPR050084">
    <property type="entry name" value="NADPH_dep_7-cyano-7-deazaG_red"/>
</dbReference>
<keyword evidence="2 5" id="KW-0671">Queuosine biosynthesis</keyword>
<gene>
    <name evidence="5" type="primary">queF</name>
    <name evidence="6" type="ORF">SAMN04488087_2137</name>
</gene>
<accession>A0A1M6VWK4</accession>
<dbReference type="RefSeq" id="WP_072715962.1">
    <property type="nucleotide sequence ID" value="NZ_FRAU01000007.1"/>
</dbReference>
<dbReference type="InterPro" id="IPR016856">
    <property type="entry name" value="QueF_type1"/>
</dbReference>
<dbReference type="PANTHER" id="PTHR34354:SF1">
    <property type="entry name" value="NADPH-DEPENDENT 7-CYANO-7-DEAZAGUANINE REDUCTASE"/>
    <property type="match status" value="1"/>
</dbReference>
<dbReference type="STRING" id="633813.SAMN04488087_2137"/>
<keyword evidence="3 5" id="KW-0521">NADP</keyword>
<comment type="pathway">
    <text evidence="5">tRNA modification; tRNA-queuosine biosynthesis.</text>
</comment>
<keyword evidence="7" id="KW-1185">Reference proteome</keyword>
<keyword evidence="1 5" id="KW-0963">Cytoplasm</keyword>
<evidence type="ECO:0000256" key="1">
    <source>
        <dbReference type="ARBA" id="ARBA00022490"/>
    </source>
</evidence>
<feature type="binding site" evidence="5">
    <location>
        <begin position="122"/>
        <end position="123"/>
    </location>
    <ligand>
        <name>substrate</name>
    </ligand>
</feature>
<proteinExistence type="inferred from homology"/>
<evidence type="ECO:0000256" key="5">
    <source>
        <dbReference type="HAMAP-Rule" id="MF_00818"/>
    </source>
</evidence>
<dbReference type="Proteomes" id="UP000185812">
    <property type="component" value="Unassembled WGS sequence"/>
</dbReference>
<dbReference type="Gene3D" id="3.30.1130.10">
    <property type="match status" value="1"/>
</dbReference>
<comment type="function">
    <text evidence="5">Catalyzes the NADPH-dependent reduction of 7-cyano-7-deazaguanine (preQ0) to 7-aminomethyl-7-deazaguanine (preQ1).</text>
</comment>
<dbReference type="GO" id="GO:0005737">
    <property type="term" value="C:cytoplasm"/>
    <property type="evidence" value="ECO:0007669"/>
    <property type="project" value="UniProtKB-SubCell"/>
</dbReference>
<dbReference type="GO" id="GO:0033739">
    <property type="term" value="F:preQ1 synthase activity"/>
    <property type="evidence" value="ECO:0007669"/>
    <property type="project" value="UniProtKB-UniRule"/>
</dbReference>
<dbReference type="InterPro" id="IPR043133">
    <property type="entry name" value="GTP-CH-I_C/QueF"/>
</dbReference>
<sequence>MTEQERQRLAEKLAALREEALAHTEQALTYMARFGIRPEGRIQPFLPPESRQQHIDRLPYEHRVRQVVVYETEPGEFSAVCPFSGLPDYGVLRIEYVPGSWILELKSLKYYLVSWRNIGAAQEDLTAIIYQDLMRHLEDPEYLRVTTVYNVRGGIRTTCTIDSREQGR</sequence>
<evidence type="ECO:0000313" key="7">
    <source>
        <dbReference type="Proteomes" id="UP000185812"/>
    </source>
</evidence>
<dbReference type="Pfam" id="PF14489">
    <property type="entry name" value="QueF"/>
    <property type="match status" value="1"/>
</dbReference>
<dbReference type="HAMAP" id="MF_00818">
    <property type="entry name" value="QueF_type1"/>
    <property type="match status" value="1"/>
</dbReference>
<dbReference type="UniPathway" id="UPA00392"/>
<protein>
    <recommendedName>
        <fullName evidence="5">NADPH-dependent 7-cyano-7-deazaguanine reductase</fullName>
        <ecNumber evidence="5">1.7.1.13</ecNumber>
    </recommendedName>
    <alternativeName>
        <fullName evidence="5">7-cyano-7-carbaguanine reductase</fullName>
    </alternativeName>
    <alternativeName>
        <fullName evidence="5">NADPH-dependent nitrile oxidoreductase</fullName>
    </alternativeName>
    <alternativeName>
        <fullName evidence="5">PreQ(0) reductase</fullName>
    </alternativeName>
</protein>
<comment type="subcellular location">
    <subcellularLocation>
        <location evidence="5">Cytoplasm</location>
    </subcellularLocation>
</comment>
<dbReference type="GO" id="GO:0008616">
    <property type="term" value="P:tRNA queuosine(34) biosynthetic process"/>
    <property type="evidence" value="ECO:0007669"/>
    <property type="project" value="UniProtKB-UniRule"/>
</dbReference>
<evidence type="ECO:0000256" key="2">
    <source>
        <dbReference type="ARBA" id="ARBA00022785"/>
    </source>
</evidence>
<evidence type="ECO:0000313" key="6">
    <source>
        <dbReference type="EMBL" id="SHK85666.1"/>
    </source>
</evidence>
<dbReference type="SUPFAM" id="SSF55620">
    <property type="entry name" value="Tetrahydrobiopterin biosynthesis enzymes-like"/>
    <property type="match status" value="1"/>
</dbReference>
<dbReference type="NCBIfam" id="TIGR03139">
    <property type="entry name" value="QueF-II"/>
    <property type="match status" value="1"/>
</dbReference>
<dbReference type="EC" id="1.7.1.13" evidence="5"/>
<keyword evidence="4 5" id="KW-0560">Oxidoreductase</keyword>
<dbReference type="AlphaFoldDB" id="A0A1M6VWK4"/>
<feature type="active site" description="Thioimide intermediate" evidence="5">
    <location>
        <position position="81"/>
    </location>
</feature>
<comment type="catalytic activity">
    <reaction evidence="5">
        <text>7-aminomethyl-7-carbaguanine + 2 NADP(+) = 7-cyano-7-carbaguanine + 2 NADPH + 3 H(+)</text>
        <dbReference type="Rhea" id="RHEA:13409"/>
        <dbReference type="ChEBI" id="CHEBI:15378"/>
        <dbReference type="ChEBI" id="CHEBI:45075"/>
        <dbReference type="ChEBI" id="CHEBI:57783"/>
        <dbReference type="ChEBI" id="CHEBI:58349"/>
        <dbReference type="ChEBI" id="CHEBI:58703"/>
        <dbReference type="EC" id="1.7.1.13"/>
    </reaction>
</comment>
<dbReference type="InterPro" id="IPR029500">
    <property type="entry name" value="QueF"/>
</dbReference>
<organism evidence="6 7">
    <name type="scientific">Rhodothermus profundi</name>
    <dbReference type="NCBI Taxonomy" id="633813"/>
    <lineage>
        <taxon>Bacteria</taxon>
        <taxon>Pseudomonadati</taxon>
        <taxon>Rhodothermota</taxon>
        <taxon>Rhodothermia</taxon>
        <taxon>Rhodothermales</taxon>
        <taxon>Rhodothermaceae</taxon>
        <taxon>Rhodothermus</taxon>
    </lineage>
</organism>